<reference evidence="3 4" key="1">
    <citation type="submission" date="2024-04" db="EMBL/GenBank/DDBJ databases">
        <authorList>
            <person name="Waldvogel A.-M."/>
            <person name="Schoenle A."/>
        </authorList>
    </citation>
    <scope>NUCLEOTIDE SEQUENCE [LARGE SCALE GENOMIC DNA]</scope>
</reference>
<feature type="transmembrane region" description="Helical" evidence="2">
    <location>
        <begin position="69"/>
        <end position="85"/>
    </location>
</feature>
<evidence type="ECO:0000256" key="2">
    <source>
        <dbReference type="SAM" id="Phobius"/>
    </source>
</evidence>
<gene>
    <name evidence="3" type="ORF">KC01_LOCUS31556</name>
</gene>
<name>A0AAV2LTL8_KNICA</name>
<keyword evidence="2" id="KW-0472">Membrane</keyword>
<keyword evidence="2" id="KW-0812">Transmembrane</keyword>
<keyword evidence="2" id="KW-1133">Transmembrane helix</keyword>
<dbReference type="AlphaFoldDB" id="A0AAV2LTL8"/>
<feature type="region of interest" description="Disordered" evidence="1">
    <location>
        <begin position="1"/>
        <end position="39"/>
    </location>
</feature>
<dbReference type="EMBL" id="OZ035826">
    <property type="protein sequence ID" value="CAL1603963.1"/>
    <property type="molecule type" value="Genomic_DNA"/>
</dbReference>
<evidence type="ECO:0000256" key="1">
    <source>
        <dbReference type="SAM" id="MobiDB-lite"/>
    </source>
</evidence>
<proteinExistence type="predicted"/>
<protein>
    <submittedName>
        <fullName evidence="3">Uncharacterized protein</fullName>
    </submittedName>
</protein>
<dbReference type="Proteomes" id="UP001497482">
    <property type="component" value="Chromosome 4"/>
</dbReference>
<accession>A0AAV2LTL8</accession>
<organism evidence="3 4">
    <name type="scientific">Knipowitschia caucasica</name>
    <name type="common">Caucasian dwarf goby</name>
    <name type="synonym">Pomatoschistus caucasicus</name>
    <dbReference type="NCBI Taxonomy" id="637954"/>
    <lineage>
        <taxon>Eukaryota</taxon>
        <taxon>Metazoa</taxon>
        <taxon>Chordata</taxon>
        <taxon>Craniata</taxon>
        <taxon>Vertebrata</taxon>
        <taxon>Euteleostomi</taxon>
        <taxon>Actinopterygii</taxon>
        <taxon>Neopterygii</taxon>
        <taxon>Teleostei</taxon>
        <taxon>Neoteleostei</taxon>
        <taxon>Acanthomorphata</taxon>
        <taxon>Gobiaria</taxon>
        <taxon>Gobiiformes</taxon>
        <taxon>Gobioidei</taxon>
        <taxon>Gobiidae</taxon>
        <taxon>Gobiinae</taxon>
        <taxon>Knipowitschia</taxon>
    </lineage>
</organism>
<sequence>MTILRVQQVRTASERQRDPSTAPAASAHPEGNGHVSHKGSLIRDFPSVFAAEDRWKLIFLIRSSSETDLVLCGLFFFFFFGAWSGKLG</sequence>
<evidence type="ECO:0000313" key="3">
    <source>
        <dbReference type="EMBL" id="CAL1603963.1"/>
    </source>
</evidence>
<evidence type="ECO:0000313" key="4">
    <source>
        <dbReference type="Proteomes" id="UP001497482"/>
    </source>
</evidence>
<keyword evidence="4" id="KW-1185">Reference proteome</keyword>